<dbReference type="Proteomes" id="UP000780875">
    <property type="component" value="Unassembled WGS sequence"/>
</dbReference>
<dbReference type="PANTHER" id="PTHR39192">
    <property type="entry name" value="IRON UPTAKE SYSTEM COMPONENT EFEO"/>
    <property type="match status" value="1"/>
</dbReference>
<proteinExistence type="inferred from homology"/>
<dbReference type="InterPro" id="IPR050894">
    <property type="entry name" value="EfeM/EfeO_iron_uptake"/>
</dbReference>
<dbReference type="PANTHER" id="PTHR39192:SF1">
    <property type="entry name" value="IRON UPTAKE SYSTEM COMPONENT EFEO"/>
    <property type="match status" value="1"/>
</dbReference>
<evidence type="ECO:0000256" key="1">
    <source>
        <dbReference type="ARBA" id="ARBA00004196"/>
    </source>
</evidence>
<keyword evidence="6" id="KW-1185">Reference proteome</keyword>
<dbReference type="Pfam" id="PF09375">
    <property type="entry name" value="Peptidase_M75"/>
    <property type="match status" value="1"/>
</dbReference>
<comment type="caution">
    <text evidence="5">The sequence shown here is derived from an EMBL/GenBank/DDBJ whole genome shotgun (WGS) entry which is preliminary data.</text>
</comment>
<dbReference type="EMBL" id="JAIQZJ010000001">
    <property type="protein sequence ID" value="MBZ5736680.1"/>
    <property type="molecule type" value="Genomic_DNA"/>
</dbReference>
<name>A0ABS7U713_9ACTN</name>
<dbReference type="InterPro" id="IPR034981">
    <property type="entry name" value="Imelysin-like_EfeO/Algp7"/>
</dbReference>
<comment type="similarity">
    <text evidence="2">Belongs to the EfeM/EfeO family.</text>
</comment>
<keyword evidence="5" id="KW-0449">Lipoprotein</keyword>
<protein>
    <submittedName>
        <fullName evidence="5">EfeM/EfeO family lipoprotein</fullName>
    </submittedName>
</protein>
<organism evidence="5 6">
    <name type="scientific">Nocardioides mangrovi</name>
    <dbReference type="NCBI Taxonomy" id="2874580"/>
    <lineage>
        <taxon>Bacteria</taxon>
        <taxon>Bacillati</taxon>
        <taxon>Actinomycetota</taxon>
        <taxon>Actinomycetes</taxon>
        <taxon>Propionibacteriales</taxon>
        <taxon>Nocardioidaceae</taxon>
        <taxon>Nocardioides</taxon>
    </lineage>
</organism>
<evidence type="ECO:0000313" key="5">
    <source>
        <dbReference type="EMBL" id="MBZ5736680.1"/>
    </source>
</evidence>
<dbReference type="Gene3D" id="1.20.1420.20">
    <property type="entry name" value="M75 peptidase, HXXE motif"/>
    <property type="match status" value="1"/>
</dbReference>
<dbReference type="CDD" id="cd14656">
    <property type="entry name" value="Imelysin-like_EfeO"/>
    <property type="match status" value="1"/>
</dbReference>
<feature type="domain" description="Imelysin-like" evidence="4">
    <location>
        <begin position="171"/>
        <end position="372"/>
    </location>
</feature>
<evidence type="ECO:0000256" key="3">
    <source>
        <dbReference type="ARBA" id="ARBA00022729"/>
    </source>
</evidence>
<comment type="subcellular location">
    <subcellularLocation>
        <location evidence="1">Cell envelope</location>
    </subcellularLocation>
</comment>
<evidence type="ECO:0000256" key="2">
    <source>
        <dbReference type="ARBA" id="ARBA00005989"/>
    </source>
</evidence>
<dbReference type="RefSeq" id="WP_224121054.1">
    <property type="nucleotide sequence ID" value="NZ_JAIQZJ010000001.1"/>
</dbReference>
<accession>A0ABS7U713</accession>
<evidence type="ECO:0000259" key="4">
    <source>
        <dbReference type="Pfam" id="PF09375"/>
    </source>
</evidence>
<dbReference type="InterPro" id="IPR038352">
    <property type="entry name" value="Imelysin_sf"/>
</dbReference>
<gene>
    <name evidence="5" type="ORF">K8U61_00800</name>
</gene>
<dbReference type="InterPro" id="IPR018976">
    <property type="entry name" value="Imelysin-like"/>
</dbReference>
<reference evidence="5 6" key="1">
    <citation type="submission" date="2021-09" db="EMBL/GenBank/DDBJ databases">
        <title>Whole genome sequence of Nocardioides sp. GBK3QG-3.</title>
        <authorList>
            <person name="Tuo L."/>
        </authorList>
    </citation>
    <scope>NUCLEOTIDE SEQUENCE [LARGE SCALE GENOMIC DNA]</scope>
    <source>
        <strain evidence="5 6">GBK3QG-3</strain>
    </source>
</reference>
<keyword evidence="3" id="KW-0732">Signal</keyword>
<sequence>MGSWWTRTTRHVALLGCVALALVALGPAVHGIGPRAHRILHRPTRGLRETADLGDDPVVELDASGCGSGWTGGAAGPVSLDLHNGGPATMDGYVEDLDDGRIYLDAEAVGPGASRPARVVLGAGRYRIVCASTETGSVAGPTVEVTGDYAGDTTVGVRPVTNADLVRPVIRYQHWVHGQLPRLQRRVRRLTQDLVHGDSRAARRDWLSAHWTYGTLGAAYDAFGRFDAAIDGQPTSGIPPPTDPDLHGFHQIEALLWSGRPTARIVPPARRLGRAVRDLRRHFGTDLVMAPIDIGLRAHEILEGALQREANGVADAGSHTELATVDANIAGTRQALRPLLPLLRSRDPRLADLQRSLDRLEATVRSHHAHGRWTPMSALGRTARERLDADLSRAVELLSDVAVITDPVMPMPGGAS</sequence>
<evidence type="ECO:0000313" key="6">
    <source>
        <dbReference type="Proteomes" id="UP000780875"/>
    </source>
</evidence>